<sequence length="499" mass="54131">MVVRSWNYAVLLAATSLLLIGGCATRPVNPAIIRYDPQQMSPFDRLEGNRRGRQDMVILAFSGGGMRAAAFSYGTLETLQRIEVTGESGEKIRLLDEVDLITGVSGGSFTALAYGLYGRHLFDFYEDRFLKRNVQGELIARILNPVNWPALASARWSRSELAAKLYDEVLFNNATFAELERKGGPMIAVSATELTTGSRIVFLQQNFDVMCADLGPIKLSRAAAASSAVPVVLAPITVNNYGGTCGYEEPDWSHALASADTVQRSASRILNRLQDLREIVDATQNPYFHLVDGGISDNLGLRGVLDFIGTFEALHEAGQPAPLDNVRRLIIFVVNAASSPSTSWNLSERPPGAIRTLVQAVGVPIDRFSSESVELLQDIKARWALLRQIRNSEAFRDNKDPTLARAVEAPDTDIYVVNVSFDALADKAERDGLNQLPTSLALPDEAIDRLRNAASTIILASPQFQAALKAAGARIVDPPETGKVEPGAVPAESKKADAP</sequence>
<evidence type="ECO:0000313" key="5">
    <source>
        <dbReference type="EMBL" id="MCC8405133.1"/>
    </source>
</evidence>
<dbReference type="InterPro" id="IPR016035">
    <property type="entry name" value="Acyl_Trfase/lysoPLipase"/>
</dbReference>
<dbReference type="Pfam" id="PF01734">
    <property type="entry name" value="Patatin"/>
    <property type="match status" value="1"/>
</dbReference>
<dbReference type="SUPFAM" id="SSF52151">
    <property type="entry name" value="FabD/lysophospholipase-like"/>
    <property type="match status" value="1"/>
</dbReference>
<dbReference type="EMBL" id="JAJITC010000017">
    <property type="protein sequence ID" value="MCC8405133.1"/>
    <property type="molecule type" value="Genomic_DNA"/>
</dbReference>
<organism evidence="5 6">
    <name type="scientific">Paraburkholderia translucens</name>
    <dbReference type="NCBI Taxonomy" id="2886945"/>
    <lineage>
        <taxon>Bacteria</taxon>
        <taxon>Pseudomonadati</taxon>
        <taxon>Pseudomonadota</taxon>
        <taxon>Betaproteobacteria</taxon>
        <taxon>Burkholderiales</taxon>
        <taxon>Burkholderiaceae</taxon>
        <taxon>Paraburkholderia</taxon>
    </lineage>
</organism>
<dbReference type="InterPro" id="IPR002641">
    <property type="entry name" value="PNPLA_dom"/>
</dbReference>
<protein>
    <submittedName>
        <fullName evidence="5">Patatin-like phospholipase family protein</fullName>
    </submittedName>
</protein>
<evidence type="ECO:0000259" key="4">
    <source>
        <dbReference type="PROSITE" id="PS51635"/>
    </source>
</evidence>
<evidence type="ECO:0000256" key="2">
    <source>
        <dbReference type="PROSITE-ProRule" id="PRU01161"/>
    </source>
</evidence>
<dbReference type="PROSITE" id="PS51257">
    <property type="entry name" value="PROKAR_LIPOPROTEIN"/>
    <property type="match status" value="1"/>
</dbReference>
<keyword evidence="6" id="KW-1185">Reference proteome</keyword>
<name>A0ABS8KK57_9BURK</name>
<evidence type="ECO:0000256" key="1">
    <source>
        <dbReference type="ARBA" id="ARBA00023098"/>
    </source>
</evidence>
<evidence type="ECO:0000256" key="3">
    <source>
        <dbReference type="SAM" id="MobiDB-lite"/>
    </source>
</evidence>
<dbReference type="RefSeq" id="WP_230563915.1">
    <property type="nucleotide sequence ID" value="NZ_JAJITC010000017.1"/>
</dbReference>
<feature type="short sequence motif" description="GXSXG" evidence="2">
    <location>
        <begin position="103"/>
        <end position="107"/>
    </location>
</feature>
<gene>
    <name evidence="5" type="ORF">LJ655_25195</name>
</gene>
<evidence type="ECO:0000313" key="6">
    <source>
        <dbReference type="Proteomes" id="UP001430614"/>
    </source>
</evidence>
<reference evidence="5 6" key="1">
    <citation type="submission" date="2021-11" db="EMBL/GenBank/DDBJ databases">
        <authorList>
            <person name="Oh E.-T."/>
            <person name="Kim S.-B."/>
        </authorList>
    </citation>
    <scope>NUCLEOTIDE SEQUENCE [LARGE SCALE GENOMIC DNA]</scope>
    <source>
        <strain evidence="5 6">MMS20-SJTN17</strain>
    </source>
</reference>
<dbReference type="Proteomes" id="UP001430614">
    <property type="component" value="Unassembled WGS sequence"/>
</dbReference>
<dbReference type="Gene3D" id="3.40.1090.10">
    <property type="entry name" value="Cytosolic phospholipase A2 catalytic domain"/>
    <property type="match status" value="1"/>
</dbReference>
<comment type="caution">
    <text evidence="5">The sequence shown here is derived from an EMBL/GenBank/DDBJ whole genome shotgun (WGS) entry which is preliminary data.</text>
</comment>
<comment type="caution">
    <text evidence="2">Lacks conserved residue(s) required for the propagation of feature annotation.</text>
</comment>
<dbReference type="PROSITE" id="PS51635">
    <property type="entry name" value="PNPLA"/>
    <property type="match status" value="1"/>
</dbReference>
<feature type="region of interest" description="Disordered" evidence="3">
    <location>
        <begin position="476"/>
        <end position="499"/>
    </location>
</feature>
<accession>A0ABS8KK57</accession>
<keyword evidence="1" id="KW-0443">Lipid metabolism</keyword>
<proteinExistence type="predicted"/>
<feature type="domain" description="PNPLA" evidence="4">
    <location>
        <begin position="59"/>
        <end position="258"/>
    </location>
</feature>